<name>A0ABY9VY24_9ACTN</name>
<dbReference type="Proteomes" id="UP001303236">
    <property type="component" value="Chromosome"/>
</dbReference>
<evidence type="ECO:0000313" key="2">
    <source>
        <dbReference type="Proteomes" id="UP001303236"/>
    </source>
</evidence>
<dbReference type="EMBL" id="CP134500">
    <property type="protein sequence ID" value="WNF28789.1"/>
    <property type="molecule type" value="Genomic_DNA"/>
</dbReference>
<keyword evidence="2" id="KW-1185">Reference proteome</keyword>
<gene>
    <name evidence="1" type="ORF">RI138_19250</name>
</gene>
<protein>
    <submittedName>
        <fullName evidence="1">Uncharacterized protein</fullName>
    </submittedName>
</protein>
<sequence>MGTYSYLTAAELRRLNASVHAIPGTQLRLKAAAVLLLAGMTAMDLCAAQRSWCLKGCADYPSQIGRPGSESAEVVILTDEAARVVGMYMATHSSPFVLPGMAPRTLKALLASCQAAAAVRHPVDLATLRKSVRRALRPDLTVGG</sequence>
<reference evidence="1 2" key="1">
    <citation type="submission" date="2023-09" db="EMBL/GenBank/DDBJ databases">
        <title>Genome completion map analysis of the actinomycetes C11-1.</title>
        <authorList>
            <person name="Qin P."/>
            <person name="Guan P."/>
        </authorList>
    </citation>
    <scope>NUCLEOTIDE SEQUENCE [LARGE SCALE GENOMIC DNA]</scope>
    <source>
        <strain evidence="1 2">C11-1</strain>
    </source>
</reference>
<evidence type="ECO:0000313" key="1">
    <source>
        <dbReference type="EMBL" id="WNF28789.1"/>
    </source>
</evidence>
<proteinExistence type="predicted"/>
<accession>A0ABY9VY24</accession>
<organism evidence="1 2">
    <name type="scientific">Streptomyces durocortorensis</name>
    <dbReference type="NCBI Taxonomy" id="2811104"/>
    <lineage>
        <taxon>Bacteria</taxon>
        <taxon>Bacillati</taxon>
        <taxon>Actinomycetota</taxon>
        <taxon>Actinomycetes</taxon>
        <taxon>Kitasatosporales</taxon>
        <taxon>Streptomycetaceae</taxon>
        <taxon>Streptomyces</taxon>
    </lineage>
</organism>